<protein>
    <submittedName>
        <fullName evidence="1">Uncharacterized protein</fullName>
    </submittedName>
</protein>
<dbReference type="AlphaFoldDB" id="A0A8S0YN73"/>
<name>A0A8S0YN73_ARCPL</name>
<sequence length="208" mass="24235">MENGNTTLSPAQRGLLNYVNKFAYSYNPLGGYEPYWPEGERVLDDKSMITMGPGGSTNTPKSTTQPPYPMVCGLPCPENYRRIKHVCTHHTSNNKMSGCMYHPLSEDWKNEHCWNIKPDTFDDPFHEFDTYCEFLKETCKEHFTSPKYILLHIGKCKDEHFWFKDLSDNSHVLNRMTEYPLAGQETKHFDLNKKGTHRRRTTQDPTYA</sequence>
<evidence type="ECO:0000313" key="1">
    <source>
        <dbReference type="EMBL" id="CAB3219828.1"/>
    </source>
</evidence>
<dbReference type="EMBL" id="CADEBC010000014">
    <property type="protein sequence ID" value="CAB3219828.1"/>
    <property type="molecule type" value="Genomic_DNA"/>
</dbReference>
<reference evidence="1 2" key="1">
    <citation type="submission" date="2020-04" db="EMBL/GenBank/DDBJ databases">
        <authorList>
            <person name="Wallbank WR R."/>
            <person name="Pardo Diaz C."/>
            <person name="Kozak K."/>
            <person name="Martin S."/>
            <person name="Jiggins C."/>
            <person name="Moest M."/>
            <person name="Warren A I."/>
            <person name="Byers J.R.P. K."/>
            <person name="Montejo-Kovacevich G."/>
            <person name="Yen C E."/>
        </authorList>
    </citation>
    <scope>NUCLEOTIDE SEQUENCE [LARGE SCALE GENOMIC DNA]</scope>
</reference>
<organism evidence="1 2">
    <name type="scientific">Arctia plantaginis</name>
    <name type="common">Wood tiger moth</name>
    <name type="synonym">Phalaena plantaginis</name>
    <dbReference type="NCBI Taxonomy" id="874455"/>
    <lineage>
        <taxon>Eukaryota</taxon>
        <taxon>Metazoa</taxon>
        <taxon>Ecdysozoa</taxon>
        <taxon>Arthropoda</taxon>
        <taxon>Hexapoda</taxon>
        <taxon>Insecta</taxon>
        <taxon>Pterygota</taxon>
        <taxon>Neoptera</taxon>
        <taxon>Endopterygota</taxon>
        <taxon>Lepidoptera</taxon>
        <taxon>Glossata</taxon>
        <taxon>Ditrysia</taxon>
        <taxon>Noctuoidea</taxon>
        <taxon>Erebidae</taxon>
        <taxon>Arctiinae</taxon>
        <taxon>Arctia</taxon>
    </lineage>
</organism>
<dbReference type="Proteomes" id="UP000494106">
    <property type="component" value="Unassembled WGS sequence"/>
</dbReference>
<accession>A0A8S0YN73</accession>
<gene>
    <name evidence="1" type="ORF">APLA_LOCUS91</name>
</gene>
<keyword evidence="2" id="KW-1185">Reference proteome</keyword>
<dbReference type="OrthoDB" id="7418997at2759"/>
<comment type="caution">
    <text evidence="1">The sequence shown here is derived from an EMBL/GenBank/DDBJ whole genome shotgun (WGS) entry which is preliminary data.</text>
</comment>
<proteinExistence type="predicted"/>
<evidence type="ECO:0000313" key="2">
    <source>
        <dbReference type="Proteomes" id="UP000494106"/>
    </source>
</evidence>